<accession>A0A8C6UIZ3</accession>
<dbReference type="GO" id="GO:0007339">
    <property type="term" value="P:binding of sperm to zona pellucida"/>
    <property type="evidence" value="ECO:0007669"/>
    <property type="project" value="TreeGrafter"/>
</dbReference>
<sequence>MLHYEPEETQSIIRRTAPFTLDLSCHFNRFQYSYKMAFVPKSNVQNLFKRMRKREKFKLTPNNALWEPLSPSDTFTLGRPMFFEAHTELLSSGQRLYVHSCFATPEPSASSAPRFNVVSNYGCMVESKDGRSSFIPSASNAVRFSVDAFIFAGLEGNTLYMHCTMSVGPYAPTDTDKSCNYRPEIGRWVELNGSESVCSCCDSTCASPASPETVISSKAWNIDVNPTAAAKKKEKKKRSKIMGAKRKSKSPPRAFRPKHEDLGHKGESGESESVSKDVRWAVAEAEPLEVVGSAVVEVVEEIKEPEKGKRLVFEEIFGLNPYDPPHNKIKG</sequence>
<evidence type="ECO:0000256" key="2">
    <source>
        <dbReference type="SAM" id="MobiDB-lite"/>
    </source>
</evidence>
<dbReference type="Gene3D" id="2.60.40.4100">
    <property type="entry name" value="Zona pellucida, ZP-C domain"/>
    <property type="match status" value="1"/>
</dbReference>
<feature type="compositionally biased region" description="Basic and acidic residues" evidence="2">
    <location>
        <begin position="257"/>
        <end position="276"/>
    </location>
</feature>
<dbReference type="Pfam" id="PF00100">
    <property type="entry name" value="Zona_pellucida"/>
    <property type="match status" value="1"/>
</dbReference>
<evidence type="ECO:0000259" key="3">
    <source>
        <dbReference type="PROSITE" id="PS51034"/>
    </source>
</evidence>
<dbReference type="FunFam" id="2.60.40.4100:FF:000002">
    <property type="entry name" value="Zona pellucida sperm-binding protein 3"/>
    <property type="match status" value="1"/>
</dbReference>
<dbReference type="Proteomes" id="UP000694523">
    <property type="component" value="Unplaced"/>
</dbReference>
<dbReference type="PANTHER" id="PTHR11576">
    <property type="entry name" value="ZONA PELLUCIDA SPERM-BINDING PROTEIN 3"/>
    <property type="match status" value="1"/>
</dbReference>
<evidence type="ECO:0000313" key="4">
    <source>
        <dbReference type="Ensembl" id="ENSNMLP00000037047.1"/>
    </source>
</evidence>
<protein>
    <recommendedName>
        <fullName evidence="3">ZP domain-containing protein</fullName>
    </recommendedName>
</protein>
<dbReference type="GO" id="GO:2000344">
    <property type="term" value="P:positive regulation of acrosome reaction"/>
    <property type="evidence" value="ECO:0007669"/>
    <property type="project" value="TreeGrafter"/>
</dbReference>
<keyword evidence="5" id="KW-1185">Reference proteome</keyword>
<dbReference type="AlphaFoldDB" id="A0A8C6UIZ3"/>
<dbReference type="GO" id="GO:0031012">
    <property type="term" value="C:extracellular matrix"/>
    <property type="evidence" value="ECO:0007669"/>
    <property type="project" value="TreeGrafter"/>
</dbReference>
<dbReference type="InterPro" id="IPR055355">
    <property type="entry name" value="ZP-C"/>
</dbReference>
<feature type="compositionally biased region" description="Basic residues" evidence="2">
    <location>
        <begin position="230"/>
        <end position="250"/>
    </location>
</feature>
<evidence type="ECO:0000256" key="1">
    <source>
        <dbReference type="ARBA" id="ARBA00023157"/>
    </source>
</evidence>
<dbReference type="GO" id="GO:0035803">
    <property type="term" value="P:egg coat formation"/>
    <property type="evidence" value="ECO:0007669"/>
    <property type="project" value="TreeGrafter"/>
</dbReference>
<dbReference type="GO" id="GO:0032190">
    <property type="term" value="F:acrosin binding"/>
    <property type="evidence" value="ECO:0007669"/>
    <property type="project" value="TreeGrafter"/>
</dbReference>
<dbReference type="InterPro" id="IPR001507">
    <property type="entry name" value="ZP_dom"/>
</dbReference>
<proteinExistence type="predicted"/>
<dbReference type="InterPro" id="IPR042235">
    <property type="entry name" value="ZP-C_dom"/>
</dbReference>
<feature type="domain" description="ZP" evidence="3">
    <location>
        <begin position="1"/>
        <end position="186"/>
    </location>
</feature>
<dbReference type="Ensembl" id="ENSNMLT00000041271.1">
    <property type="protein sequence ID" value="ENSNMLP00000037047.1"/>
    <property type="gene ID" value="ENSNMLG00000022947.1"/>
</dbReference>
<evidence type="ECO:0000313" key="5">
    <source>
        <dbReference type="Proteomes" id="UP000694523"/>
    </source>
</evidence>
<keyword evidence="1" id="KW-1015">Disulfide bond</keyword>
<dbReference type="PANTHER" id="PTHR11576:SF15">
    <property type="entry name" value="ZONA PELLUCIDA SPERM-BINDING PROTEIN 3-LIKE"/>
    <property type="match status" value="1"/>
</dbReference>
<name>A0A8C6UIZ3_9GOBI</name>
<reference evidence="4" key="1">
    <citation type="submission" date="2025-08" db="UniProtKB">
        <authorList>
            <consortium name="Ensembl"/>
        </authorList>
    </citation>
    <scope>IDENTIFICATION</scope>
</reference>
<reference evidence="4" key="2">
    <citation type="submission" date="2025-09" db="UniProtKB">
        <authorList>
            <consortium name="Ensembl"/>
        </authorList>
    </citation>
    <scope>IDENTIFICATION</scope>
</reference>
<feature type="region of interest" description="Disordered" evidence="2">
    <location>
        <begin position="226"/>
        <end position="276"/>
    </location>
</feature>
<organism evidence="4 5">
    <name type="scientific">Neogobius melanostomus</name>
    <name type="common">round goby</name>
    <dbReference type="NCBI Taxonomy" id="47308"/>
    <lineage>
        <taxon>Eukaryota</taxon>
        <taxon>Metazoa</taxon>
        <taxon>Chordata</taxon>
        <taxon>Craniata</taxon>
        <taxon>Vertebrata</taxon>
        <taxon>Euteleostomi</taxon>
        <taxon>Actinopterygii</taxon>
        <taxon>Neopterygii</taxon>
        <taxon>Teleostei</taxon>
        <taxon>Neoteleostei</taxon>
        <taxon>Acanthomorphata</taxon>
        <taxon>Gobiaria</taxon>
        <taxon>Gobiiformes</taxon>
        <taxon>Gobioidei</taxon>
        <taxon>Gobiidae</taxon>
        <taxon>Benthophilinae</taxon>
        <taxon>Neogobiini</taxon>
        <taxon>Neogobius</taxon>
    </lineage>
</organism>
<dbReference type="PROSITE" id="PS51034">
    <property type="entry name" value="ZP_2"/>
    <property type="match status" value="1"/>
</dbReference>